<dbReference type="Proteomes" id="UP000663855">
    <property type="component" value="Unassembled WGS sequence"/>
</dbReference>
<dbReference type="EMBL" id="CAJNOW010014218">
    <property type="protein sequence ID" value="CAF1631135.1"/>
    <property type="molecule type" value="Genomic_DNA"/>
</dbReference>
<dbReference type="Proteomes" id="UP000681720">
    <property type="component" value="Unassembled WGS sequence"/>
</dbReference>
<comment type="caution">
    <text evidence="3">The sequence shown here is derived from an EMBL/GenBank/DDBJ whole genome shotgun (WGS) entry which is preliminary data.</text>
</comment>
<dbReference type="Proteomes" id="UP000663824">
    <property type="component" value="Unassembled WGS sequence"/>
</dbReference>
<dbReference type="OrthoDB" id="9971063at2759"/>
<sequence>MKSKDLQLAVKKKYENGDGPTKIYRDLAGVVSLRTITLWVKMLNQTGSIDLSHSPGHPRTVRTKANISKVKYRLAQKKQISSRQLAAEIIQENQTTKAH</sequence>
<dbReference type="EMBL" id="CAJOBJ010003627">
    <property type="protein sequence ID" value="CAF3972219.1"/>
    <property type="molecule type" value="Genomic_DNA"/>
</dbReference>
<dbReference type="EMBL" id="CAJNOV010017719">
    <property type="protein sequence ID" value="CAF1611693.1"/>
    <property type="molecule type" value="Genomic_DNA"/>
</dbReference>
<dbReference type="Proteomes" id="UP000663834">
    <property type="component" value="Unassembled WGS sequence"/>
</dbReference>
<dbReference type="Proteomes" id="UP000681967">
    <property type="component" value="Unassembled WGS sequence"/>
</dbReference>
<evidence type="ECO:0000313" key="2">
    <source>
        <dbReference type="EMBL" id="CAF1631135.1"/>
    </source>
</evidence>
<evidence type="ECO:0000313" key="1">
    <source>
        <dbReference type="EMBL" id="CAF1611693.1"/>
    </source>
</evidence>
<evidence type="ECO:0000313" key="4">
    <source>
        <dbReference type="EMBL" id="CAF3955713.1"/>
    </source>
</evidence>
<proteinExistence type="predicted"/>
<evidence type="ECO:0000313" key="3">
    <source>
        <dbReference type="EMBL" id="CAF2102494.1"/>
    </source>
</evidence>
<protein>
    <submittedName>
        <fullName evidence="3">Uncharacterized protein</fullName>
    </submittedName>
</protein>
<evidence type="ECO:0000313" key="5">
    <source>
        <dbReference type="EMBL" id="CAF3972219.1"/>
    </source>
</evidence>
<evidence type="ECO:0000313" key="6">
    <source>
        <dbReference type="EMBL" id="CAF3974118.1"/>
    </source>
</evidence>
<dbReference type="InterPro" id="IPR009057">
    <property type="entry name" value="Homeodomain-like_sf"/>
</dbReference>
<name>A0A816UHV0_9BILA</name>
<dbReference type="EMBL" id="CAJOBI010003588">
    <property type="protein sequence ID" value="CAF3974118.1"/>
    <property type="molecule type" value="Genomic_DNA"/>
</dbReference>
<evidence type="ECO:0000313" key="7">
    <source>
        <dbReference type="Proteomes" id="UP000663824"/>
    </source>
</evidence>
<gene>
    <name evidence="4" type="ORF">BYL167_LOCUS11266</name>
    <name evidence="1" type="ORF">CJN711_LOCUS36587</name>
    <name evidence="5" type="ORF">GIL414_LOCUS10215</name>
    <name evidence="2" type="ORF">KQP761_LOCUS26253</name>
    <name evidence="3" type="ORF">MBJ925_LOCUS22532</name>
    <name evidence="6" type="ORF">SMN809_LOCUS10488</name>
</gene>
<organism evidence="3 7">
    <name type="scientific">Rotaria magnacalcarata</name>
    <dbReference type="NCBI Taxonomy" id="392030"/>
    <lineage>
        <taxon>Eukaryota</taxon>
        <taxon>Metazoa</taxon>
        <taxon>Spiralia</taxon>
        <taxon>Gnathifera</taxon>
        <taxon>Rotifera</taxon>
        <taxon>Eurotatoria</taxon>
        <taxon>Bdelloidea</taxon>
        <taxon>Philodinida</taxon>
        <taxon>Philodinidae</taxon>
        <taxon>Rotaria</taxon>
    </lineage>
</organism>
<accession>A0A816UHV0</accession>
<dbReference type="EMBL" id="CAJNRE010011545">
    <property type="protein sequence ID" value="CAF2102494.1"/>
    <property type="molecule type" value="Genomic_DNA"/>
</dbReference>
<dbReference type="SUPFAM" id="SSF46689">
    <property type="entry name" value="Homeodomain-like"/>
    <property type="match status" value="1"/>
</dbReference>
<reference evidence="3" key="1">
    <citation type="submission" date="2021-02" db="EMBL/GenBank/DDBJ databases">
        <authorList>
            <person name="Nowell W R."/>
        </authorList>
    </citation>
    <scope>NUCLEOTIDE SEQUENCE</scope>
</reference>
<dbReference type="EMBL" id="CAJOBH010003525">
    <property type="protein sequence ID" value="CAF3955713.1"/>
    <property type="molecule type" value="Genomic_DNA"/>
</dbReference>
<dbReference type="Proteomes" id="UP000676336">
    <property type="component" value="Unassembled WGS sequence"/>
</dbReference>
<dbReference type="AlphaFoldDB" id="A0A816UHV0"/>